<feature type="domain" description="ABC transmembrane type-1" evidence="8">
    <location>
        <begin position="70"/>
        <end position="261"/>
    </location>
</feature>
<dbReference type="InterPro" id="IPR035906">
    <property type="entry name" value="MetI-like_sf"/>
</dbReference>
<dbReference type="RefSeq" id="WP_154416666.1">
    <property type="nucleotide sequence ID" value="NZ_DBFCGB010000149.1"/>
</dbReference>
<dbReference type="PANTHER" id="PTHR43744:SF12">
    <property type="entry name" value="ABC TRANSPORTER PERMEASE PROTEIN MG189-RELATED"/>
    <property type="match status" value="1"/>
</dbReference>
<dbReference type="Pfam" id="PF00528">
    <property type="entry name" value="BPD_transp_1"/>
    <property type="match status" value="1"/>
</dbReference>
<comment type="caution">
    <text evidence="9">The sequence shown here is derived from an EMBL/GenBank/DDBJ whole genome shotgun (WGS) entry which is preliminary data.</text>
</comment>
<evidence type="ECO:0000256" key="2">
    <source>
        <dbReference type="ARBA" id="ARBA00022448"/>
    </source>
</evidence>
<sequence>MARVVRSRSAEFFKHLFILVVLFFAFVPMYLMINISLKDNQQFSRNPWFPEAPFHWENYVFGWNHLGGTIFNTAFVAITATVLTLVIAVIGAFFFARYKMPGSKFLFGVFIILMMYPSVANMVPMFKLITSLGLYNTHFALIIPAIAGGQAFNIFVLRNFIEDIPQDLFDAIEIDGGNMFYQIWHVVVPLSMPIIGTLGILSIIGQWNNFVSPLLYLRDTNLQTISVSLLYLEGEYTKNWGQLMAGYTIASIPLVVLFIFCMKLFIRGLSSGAVKG</sequence>
<proteinExistence type="inferred from homology"/>
<comment type="similarity">
    <text evidence="7">Belongs to the binding-protein-dependent transport system permease family.</text>
</comment>
<evidence type="ECO:0000256" key="6">
    <source>
        <dbReference type="ARBA" id="ARBA00023136"/>
    </source>
</evidence>
<evidence type="ECO:0000313" key="9">
    <source>
        <dbReference type="EMBL" id="MST95567.1"/>
    </source>
</evidence>
<comment type="subcellular location">
    <subcellularLocation>
        <location evidence="1 7">Cell membrane</location>
        <topology evidence="1 7">Multi-pass membrane protein</topology>
    </subcellularLocation>
</comment>
<reference evidence="9 10" key="1">
    <citation type="submission" date="2019-08" db="EMBL/GenBank/DDBJ databases">
        <title>In-depth cultivation of the pig gut microbiome towards novel bacterial diversity and tailored functional studies.</title>
        <authorList>
            <person name="Wylensek D."/>
            <person name="Hitch T.C.A."/>
            <person name="Clavel T."/>
        </authorList>
    </citation>
    <scope>NUCLEOTIDE SEQUENCE [LARGE SCALE GENOMIC DNA]</scope>
    <source>
        <strain evidence="9 10">BBE-744-WT-12</strain>
    </source>
</reference>
<dbReference type="Proteomes" id="UP000435649">
    <property type="component" value="Unassembled WGS sequence"/>
</dbReference>
<feature type="transmembrane region" description="Helical" evidence="7">
    <location>
        <begin position="182"/>
        <end position="207"/>
    </location>
</feature>
<organism evidence="9 10">
    <name type="scientific">Victivallis lenta</name>
    <dbReference type="NCBI Taxonomy" id="2606640"/>
    <lineage>
        <taxon>Bacteria</taxon>
        <taxon>Pseudomonadati</taxon>
        <taxon>Lentisphaerota</taxon>
        <taxon>Lentisphaeria</taxon>
        <taxon>Victivallales</taxon>
        <taxon>Victivallaceae</taxon>
        <taxon>Victivallis</taxon>
    </lineage>
</organism>
<dbReference type="SUPFAM" id="SSF161098">
    <property type="entry name" value="MetI-like"/>
    <property type="match status" value="1"/>
</dbReference>
<dbReference type="GO" id="GO:0055085">
    <property type="term" value="P:transmembrane transport"/>
    <property type="evidence" value="ECO:0007669"/>
    <property type="project" value="InterPro"/>
</dbReference>
<dbReference type="EMBL" id="VUNS01000001">
    <property type="protein sequence ID" value="MST95567.1"/>
    <property type="molecule type" value="Genomic_DNA"/>
</dbReference>
<gene>
    <name evidence="9" type="ORF">FYJ85_00700</name>
</gene>
<feature type="transmembrane region" description="Helical" evidence="7">
    <location>
        <begin position="244"/>
        <end position="266"/>
    </location>
</feature>
<evidence type="ECO:0000256" key="1">
    <source>
        <dbReference type="ARBA" id="ARBA00004651"/>
    </source>
</evidence>
<accession>A0A844FWJ3</accession>
<evidence type="ECO:0000256" key="5">
    <source>
        <dbReference type="ARBA" id="ARBA00022989"/>
    </source>
</evidence>
<keyword evidence="10" id="KW-1185">Reference proteome</keyword>
<evidence type="ECO:0000256" key="4">
    <source>
        <dbReference type="ARBA" id="ARBA00022692"/>
    </source>
</evidence>
<name>A0A844FWJ3_9BACT</name>
<dbReference type="PANTHER" id="PTHR43744">
    <property type="entry name" value="ABC TRANSPORTER PERMEASE PROTEIN MG189-RELATED-RELATED"/>
    <property type="match status" value="1"/>
</dbReference>
<dbReference type="GO" id="GO:0005886">
    <property type="term" value="C:plasma membrane"/>
    <property type="evidence" value="ECO:0007669"/>
    <property type="project" value="UniProtKB-SubCell"/>
</dbReference>
<feature type="transmembrane region" description="Helical" evidence="7">
    <location>
        <begin position="105"/>
        <end position="126"/>
    </location>
</feature>
<feature type="transmembrane region" description="Helical" evidence="7">
    <location>
        <begin position="70"/>
        <end position="96"/>
    </location>
</feature>
<evidence type="ECO:0000256" key="3">
    <source>
        <dbReference type="ARBA" id="ARBA00022475"/>
    </source>
</evidence>
<evidence type="ECO:0000256" key="7">
    <source>
        <dbReference type="RuleBase" id="RU363032"/>
    </source>
</evidence>
<keyword evidence="2 7" id="KW-0813">Transport</keyword>
<keyword evidence="4 7" id="KW-0812">Transmembrane</keyword>
<feature type="transmembrane region" description="Helical" evidence="7">
    <location>
        <begin position="138"/>
        <end position="161"/>
    </location>
</feature>
<dbReference type="InterPro" id="IPR000515">
    <property type="entry name" value="MetI-like"/>
</dbReference>
<dbReference type="Gene3D" id="1.10.3720.10">
    <property type="entry name" value="MetI-like"/>
    <property type="match status" value="1"/>
</dbReference>
<dbReference type="AlphaFoldDB" id="A0A844FWJ3"/>
<protein>
    <submittedName>
        <fullName evidence="9">Carbohydrate ABC transporter permease</fullName>
    </submittedName>
</protein>
<evidence type="ECO:0000259" key="8">
    <source>
        <dbReference type="PROSITE" id="PS50928"/>
    </source>
</evidence>
<keyword evidence="3" id="KW-1003">Cell membrane</keyword>
<dbReference type="CDD" id="cd06261">
    <property type="entry name" value="TM_PBP2"/>
    <property type="match status" value="1"/>
</dbReference>
<evidence type="ECO:0000313" key="10">
    <source>
        <dbReference type="Proteomes" id="UP000435649"/>
    </source>
</evidence>
<feature type="transmembrane region" description="Helical" evidence="7">
    <location>
        <begin position="12"/>
        <end position="33"/>
    </location>
</feature>
<dbReference type="PROSITE" id="PS50928">
    <property type="entry name" value="ABC_TM1"/>
    <property type="match status" value="1"/>
</dbReference>
<keyword evidence="5 7" id="KW-1133">Transmembrane helix</keyword>
<keyword evidence="6 7" id="KW-0472">Membrane</keyword>